<dbReference type="AlphaFoldDB" id="A0A9X4NKP6"/>
<sequence length="50" mass="5895">MDTLNEEVNSLRVAKEIVAMFFSVNREVDSKDDKFLDSVRTYLKEVENIR</sequence>
<gene>
    <name evidence="1" type="ORF">OGZ51_12675</name>
</gene>
<comment type="caution">
    <text evidence="1">The sequence shown here is derived from an EMBL/GenBank/DDBJ whole genome shotgun (WGS) entry which is preliminary data.</text>
</comment>
<evidence type="ECO:0000313" key="2">
    <source>
        <dbReference type="Proteomes" id="UP001152614"/>
    </source>
</evidence>
<dbReference type="EMBL" id="JAOWLY010000017">
    <property type="protein sequence ID" value="MDG4984999.1"/>
    <property type="molecule type" value="Genomic_DNA"/>
</dbReference>
<organism evidence="1 2">
    <name type="scientific">Lactococcus lactis</name>
    <dbReference type="NCBI Taxonomy" id="1358"/>
    <lineage>
        <taxon>Bacteria</taxon>
        <taxon>Bacillati</taxon>
        <taxon>Bacillota</taxon>
        <taxon>Bacilli</taxon>
        <taxon>Lactobacillales</taxon>
        <taxon>Streptococcaceae</taxon>
        <taxon>Lactococcus</taxon>
    </lineage>
</organism>
<reference evidence="1" key="1">
    <citation type="submission" date="2022-10" db="EMBL/GenBank/DDBJ databases">
        <authorList>
            <person name="Turner M.S."/>
            <person name="Huang W."/>
        </authorList>
    </citation>
    <scope>NUCLEOTIDE SEQUENCE</scope>
    <source>
        <strain evidence="1">3</strain>
    </source>
</reference>
<accession>A0A9X4NKP6</accession>
<name>A0A9X4NKP6_9LACT</name>
<proteinExistence type="predicted"/>
<dbReference type="Proteomes" id="UP001152614">
    <property type="component" value="Unassembled WGS sequence"/>
</dbReference>
<reference evidence="1" key="2">
    <citation type="journal article" date="2023" name="Food Microbiol.">
        <title>Evaluation of the fermentation potential of lactic acid bacteria isolated from herbs, fruits and vegetables as starter cultures in nut-based milk alternatives.</title>
        <authorList>
            <person name="Huang W."/>
            <person name="Dong A."/>
            <person name="Pham H.T."/>
            <person name="Zhou C."/>
            <person name="Huo Z."/>
            <person name="Watjen A.P."/>
            <person name="Prakash S."/>
            <person name="Bang-Berthelsen C.H."/>
            <person name="Turner M.S."/>
        </authorList>
    </citation>
    <scope>NUCLEOTIDE SEQUENCE</scope>
    <source>
        <strain evidence="1">3</strain>
    </source>
</reference>
<dbReference type="RefSeq" id="WP_278229411.1">
    <property type="nucleotide sequence ID" value="NZ_JAOWLY010000017.1"/>
</dbReference>
<protein>
    <submittedName>
        <fullName evidence="1">Uncharacterized protein</fullName>
    </submittedName>
</protein>
<evidence type="ECO:0000313" key="1">
    <source>
        <dbReference type="EMBL" id="MDG4984999.1"/>
    </source>
</evidence>